<sequence length="82" mass="9258">MQTRRAKLEIHVLVAGACAAAFDMKHLPDRRQQLVLRVCEASVDPVRGLSFGFDPSDSHKDKCQHMTVQFSCPLREEQMTST</sequence>
<name>R7QCX6_CHOCR</name>
<proteinExistence type="predicted"/>
<dbReference type="RefSeq" id="XP_005715105.1">
    <property type="nucleotide sequence ID" value="XM_005715048.1"/>
</dbReference>
<dbReference type="KEGG" id="ccp:CHC_T00003938001"/>
<accession>R7QCX6</accession>
<evidence type="ECO:0000313" key="2">
    <source>
        <dbReference type="Proteomes" id="UP000012073"/>
    </source>
</evidence>
<gene>
    <name evidence="1" type="ORF">CHC_T00003938001</name>
</gene>
<dbReference type="GeneID" id="17322823"/>
<dbReference type="Gramene" id="CDF35286">
    <property type="protein sequence ID" value="CDF35286"/>
    <property type="gene ID" value="CHC_T00003938001"/>
</dbReference>
<keyword evidence="2" id="KW-1185">Reference proteome</keyword>
<organism evidence="1 2">
    <name type="scientific">Chondrus crispus</name>
    <name type="common">Carrageen Irish moss</name>
    <name type="synonym">Polymorpha crispa</name>
    <dbReference type="NCBI Taxonomy" id="2769"/>
    <lineage>
        <taxon>Eukaryota</taxon>
        <taxon>Rhodophyta</taxon>
        <taxon>Florideophyceae</taxon>
        <taxon>Rhodymeniophycidae</taxon>
        <taxon>Gigartinales</taxon>
        <taxon>Gigartinaceae</taxon>
        <taxon>Chondrus</taxon>
    </lineage>
</organism>
<reference evidence="2" key="1">
    <citation type="journal article" date="2013" name="Proc. Natl. Acad. Sci. U.S.A.">
        <title>Genome structure and metabolic features in the red seaweed Chondrus crispus shed light on evolution of the Archaeplastida.</title>
        <authorList>
            <person name="Collen J."/>
            <person name="Porcel B."/>
            <person name="Carre W."/>
            <person name="Ball S.G."/>
            <person name="Chaparro C."/>
            <person name="Tonon T."/>
            <person name="Barbeyron T."/>
            <person name="Michel G."/>
            <person name="Noel B."/>
            <person name="Valentin K."/>
            <person name="Elias M."/>
            <person name="Artiguenave F."/>
            <person name="Arun A."/>
            <person name="Aury J.M."/>
            <person name="Barbosa-Neto J.F."/>
            <person name="Bothwell J.H."/>
            <person name="Bouget F.Y."/>
            <person name="Brillet L."/>
            <person name="Cabello-Hurtado F."/>
            <person name="Capella-Gutierrez S."/>
            <person name="Charrier B."/>
            <person name="Cladiere L."/>
            <person name="Cock J.M."/>
            <person name="Coelho S.M."/>
            <person name="Colleoni C."/>
            <person name="Czjzek M."/>
            <person name="Da Silva C."/>
            <person name="Delage L."/>
            <person name="Denoeud F."/>
            <person name="Deschamps P."/>
            <person name="Dittami S.M."/>
            <person name="Gabaldon T."/>
            <person name="Gachon C.M."/>
            <person name="Groisillier A."/>
            <person name="Herve C."/>
            <person name="Jabbari K."/>
            <person name="Katinka M."/>
            <person name="Kloareg B."/>
            <person name="Kowalczyk N."/>
            <person name="Labadie K."/>
            <person name="Leblanc C."/>
            <person name="Lopez P.J."/>
            <person name="McLachlan D.H."/>
            <person name="Meslet-Cladiere L."/>
            <person name="Moustafa A."/>
            <person name="Nehr Z."/>
            <person name="Nyvall Collen P."/>
            <person name="Panaud O."/>
            <person name="Partensky F."/>
            <person name="Poulain J."/>
            <person name="Rensing S.A."/>
            <person name="Rousvoal S."/>
            <person name="Samson G."/>
            <person name="Symeonidi A."/>
            <person name="Weissenbach J."/>
            <person name="Zambounis A."/>
            <person name="Wincker P."/>
            <person name="Boyen C."/>
        </authorList>
    </citation>
    <scope>NUCLEOTIDE SEQUENCE [LARGE SCALE GENOMIC DNA]</scope>
    <source>
        <strain evidence="2">cv. Stackhouse</strain>
    </source>
</reference>
<protein>
    <submittedName>
        <fullName evidence="1">Uncharacterized protein</fullName>
    </submittedName>
</protein>
<dbReference type="EMBL" id="HG001726">
    <property type="protein sequence ID" value="CDF35286.1"/>
    <property type="molecule type" value="Genomic_DNA"/>
</dbReference>
<dbReference type="AlphaFoldDB" id="R7QCX6"/>
<evidence type="ECO:0000313" key="1">
    <source>
        <dbReference type="EMBL" id="CDF35286.1"/>
    </source>
</evidence>
<dbReference type="Proteomes" id="UP000012073">
    <property type="component" value="Unassembled WGS sequence"/>
</dbReference>